<evidence type="ECO:0000313" key="1">
    <source>
        <dbReference type="EMBL" id="MBB3869932.1"/>
    </source>
</evidence>
<comment type="caution">
    <text evidence="1">The sequence shown here is derived from an EMBL/GenBank/DDBJ whole genome shotgun (WGS) entry which is preliminary data.</text>
</comment>
<evidence type="ECO:0000313" key="2">
    <source>
        <dbReference type="Proteomes" id="UP000613002"/>
    </source>
</evidence>
<protein>
    <submittedName>
        <fullName evidence="1">Uncharacterized protein</fullName>
    </submittedName>
</protein>
<name>A0AA89P507_9BACL</name>
<proteinExistence type="predicted"/>
<organism evidence="1 2">
    <name type="scientific">Parageobacillus toebii NBRC 107807</name>
    <dbReference type="NCBI Taxonomy" id="1223503"/>
    <lineage>
        <taxon>Bacteria</taxon>
        <taxon>Bacillati</taxon>
        <taxon>Bacillota</taxon>
        <taxon>Bacilli</taxon>
        <taxon>Bacillales</taxon>
        <taxon>Anoxybacillaceae</taxon>
        <taxon>Parageobacillus</taxon>
    </lineage>
</organism>
<dbReference type="EMBL" id="JACICZ010000013">
    <property type="protein sequence ID" value="MBB3869932.1"/>
    <property type="molecule type" value="Genomic_DNA"/>
</dbReference>
<keyword evidence="2" id="KW-1185">Reference proteome</keyword>
<gene>
    <name evidence="1" type="ORF">HNR78_002830</name>
</gene>
<accession>A0AA89P507</accession>
<reference evidence="1 2" key="1">
    <citation type="submission" date="2020-08" db="EMBL/GenBank/DDBJ databases">
        <title>Genomic Encyclopedia of Type Strains, Phase IV (KMG-IV): sequencing the most valuable type-strain genomes for metagenomic binning, comparative biology and taxonomic classification.</title>
        <authorList>
            <person name="Goeker M."/>
        </authorList>
    </citation>
    <scope>NUCLEOTIDE SEQUENCE [LARGE SCALE GENOMIC DNA]</scope>
    <source>
        <strain evidence="1 2">DSM 14590</strain>
    </source>
</reference>
<dbReference type="AlphaFoldDB" id="A0AA89P507"/>
<sequence>MIDVLRIPSHRPLRICNTHSVPPLMEITHIITVKKRSKPLHLSDYETLLHIQSFKFY</sequence>
<dbReference type="Proteomes" id="UP000613002">
    <property type="component" value="Unassembled WGS sequence"/>
</dbReference>